<keyword evidence="2" id="KW-1185">Reference proteome</keyword>
<proteinExistence type="predicted"/>
<evidence type="ECO:0000313" key="1">
    <source>
        <dbReference type="EMBL" id="VWB53614.1"/>
    </source>
</evidence>
<evidence type="ECO:0000313" key="2">
    <source>
        <dbReference type="Proteomes" id="UP000494330"/>
    </source>
</evidence>
<dbReference type="Proteomes" id="UP000494330">
    <property type="component" value="Unassembled WGS sequence"/>
</dbReference>
<dbReference type="SUPFAM" id="SSF49464">
    <property type="entry name" value="Carboxypeptidase regulatory domain-like"/>
    <property type="match status" value="1"/>
</dbReference>
<sequence>MEFAHITPSRGRLTVLASAALWLAACGGGTDSGPQGGSALAAPPAIQGTVASGNPVANAVVTATDVNGKTATATADTNGNFTLVTSALTAPVALVATDPSAQVSPMVSVLASLPTAGQTATSNVTTLTTALSALLTSDGNPLDFVTPGAATTLNAVTGASVTAATGTLDTYLSNLLAATGLPANFDPVGTPFTANHSGADALIDMVSVVPEGAVTYLVYKTPTSAASQKAAYLTLNNTSTAANVPVAPTVSSGTVAALVSLQTYLGTLPAALQSCGAAGGTGAACSGLIDASYLENGFTNITQYNTDLSSSSLNLNGSVPVVVSVNSAGTSALIGIPYGLSSASGSNGQYTLYTTVQQTPSGTWDIIGNQLPYNLSVSTRTTYRNFLDTYTDPATGNPDVPFFDAGVNLSVGSLGTGHSGANISFVNVTGPGLPGGTTCNPAATSASSPCGLWLAKDSSGDMNLLSTAPSAALTRPPTSGISGTSEYRWSWAPSSYTPPASVGYWISGGTPINLSTLPPQAVYQFTLYNSSGTSLGTYSVTNPNSFADATLGQNAYNAGYFPVLGSDVTATFLTATGSLAGQQTSMSVDFTPPPANSPLTTTGVFIQSRDNNNCDVESSNVPVLPGVTSATVAAPAAKCGNGTAMAFWAINSTADPAFRIVQLKSKNASGVLFYLNQTVRSSSSAKSAS</sequence>
<dbReference type="AlphaFoldDB" id="A0A6P2K8S4"/>
<protein>
    <submittedName>
        <fullName evidence="1">Cell wall surface anchor family protein</fullName>
    </submittedName>
</protein>
<dbReference type="InterPro" id="IPR008969">
    <property type="entry name" value="CarboxyPept-like_regulatory"/>
</dbReference>
<name>A0A6P2K8S4_9BURK</name>
<dbReference type="EMBL" id="CABVQD010000006">
    <property type="protein sequence ID" value="VWB53614.1"/>
    <property type="molecule type" value="Genomic_DNA"/>
</dbReference>
<accession>A0A6P2K8S4</accession>
<organism evidence="1 2">
    <name type="scientific">Burkholderia paludis</name>
    <dbReference type="NCBI Taxonomy" id="1506587"/>
    <lineage>
        <taxon>Bacteria</taxon>
        <taxon>Pseudomonadati</taxon>
        <taxon>Pseudomonadota</taxon>
        <taxon>Betaproteobacteria</taxon>
        <taxon>Burkholderiales</taxon>
        <taxon>Burkholderiaceae</taxon>
        <taxon>Burkholderia</taxon>
        <taxon>Burkholderia cepacia complex</taxon>
    </lineage>
</organism>
<gene>
    <name evidence="1" type="ORF">BPA30113_02332</name>
</gene>
<reference evidence="1 2" key="1">
    <citation type="submission" date="2019-09" db="EMBL/GenBank/DDBJ databases">
        <authorList>
            <person name="Depoorter E."/>
        </authorList>
    </citation>
    <scope>NUCLEOTIDE SEQUENCE [LARGE SCALE GENOMIC DNA]</scope>
    <source>
        <strain evidence="1">LMG 30113</strain>
    </source>
</reference>
<dbReference type="RefSeq" id="WP_152603301.1">
    <property type="nucleotide sequence ID" value="NZ_CABVQD010000006.1"/>
</dbReference>